<evidence type="ECO:0000256" key="1">
    <source>
        <dbReference type="SAM" id="MobiDB-lite"/>
    </source>
</evidence>
<feature type="compositionally biased region" description="Basic residues" evidence="1">
    <location>
        <begin position="61"/>
        <end position="79"/>
    </location>
</feature>
<gene>
    <name evidence="2" type="ORF">BU23DRAFT_182363</name>
</gene>
<dbReference type="Proteomes" id="UP000800036">
    <property type="component" value="Unassembled WGS sequence"/>
</dbReference>
<protein>
    <submittedName>
        <fullName evidence="2">Uncharacterized protein</fullName>
    </submittedName>
</protein>
<feature type="region of interest" description="Disordered" evidence="1">
    <location>
        <begin position="152"/>
        <end position="211"/>
    </location>
</feature>
<organism evidence="2 3">
    <name type="scientific">Bimuria novae-zelandiae CBS 107.79</name>
    <dbReference type="NCBI Taxonomy" id="1447943"/>
    <lineage>
        <taxon>Eukaryota</taxon>
        <taxon>Fungi</taxon>
        <taxon>Dikarya</taxon>
        <taxon>Ascomycota</taxon>
        <taxon>Pezizomycotina</taxon>
        <taxon>Dothideomycetes</taxon>
        <taxon>Pleosporomycetidae</taxon>
        <taxon>Pleosporales</taxon>
        <taxon>Massarineae</taxon>
        <taxon>Didymosphaeriaceae</taxon>
        <taxon>Bimuria</taxon>
    </lineage>
</organism>
<feature type="compositionally biased region" description="Polar residues" evidence="1">
    <location>
        <begin position="96"/>
        <end position="106"/>
    </location>
</feature>
<feature type="region of interest" description="Disordered" evidence="1">
    <location>
        <begin position="61"/>
        <end position="134"/>
    </location>
</feature>
<dbReference type="AlphaFoldDB" id="A0A6A5VDX1"/>
<dbReference type="EMBL" id="ML976693">
    <property type="protein sequence ID" value="KAF1971427.1"/>
    <property type="molecule type" value="Genomic_DNA"/>
</dbReference>
<proteinExistence type="predicted"/>
<name>A0A6A5VDX1_9PLEO</name>
<keyword evidence="3" id="KW-1185">Reference proteome</keyword>
<accession>A0A6A5VDX1</accession>
<evidence type="ECO:0000313" key="3">
    <source>
        <dbReference type="Proteomes" id="UP000800036"/>
    </source>
</evidence>
<feature type="compositionally biased region" description="Polar residues" evidence="1">
    <location>
        <begin position="153"/>
        <end position="168"/>
    </location>
</feature>
<evidence type="ECO:0000313" key="2">
    <source>
        <dbReference type="EMBL" id="KAF1971427.1"/>
    </source>
</evidence>
<sequence length="282" mass="31605">MAVATRPLPLCKTAGTISFSVEEVQGRVMSQDARRARHATSPLGLYRTLDFPSAVETRVAKKKAKKKARNAARRKKKQRHWDADNDADDASTASDRTQVTPQSNQQAEKHQQAQKPQPANTRKKQSETHAHAADTPLLHEALLTVQWDMLRNPSGQSQQSTEEWQQPLSKKIKRKRESGHVQPTVEQNQQTSKSGVPVAHTPVPDDWTNDANGLELKESEKHPVEVPKSPSPVPLATQQPVHVALPRVSRTSFTDATARLHLKATLRLMIQSRQPFLFHRLL</sequence>
<feature type="compositionally biased region" description="Polar residues" evidence="1">
    <location>
        <begin position="184"/>
        <end position="194"/>
    </location>
</feature>
<reference evidence="2" key="1">
    <citation type="journal article" date="2020" name="Stud. Mycol.">
        <title>101 Dothideomycetes genomes: a test case for predicting lifestyles and emergence of pathogens.</title>
        <authorList>
            <person name="Haridas S."/>
            <person name="Albert R."/>
            <person name="Binder M."/>
            <person name="Bloem J."/>
            <person name="Labutti K."/>
            <person name="Salamov A."/>
            <person name="Andreopoulos B."/>
            <person name="Baker S."/>
            <person name="Barry K."/>
            <person name="Bills G."/>
            <person name="Bluhm B."/>
            <person name="Cannon C."/>
            <person name="Castanera R."/>
            <person name="Culley D."/>
            <person name="Daum C."/>
            <person name="Ezra D."/>
            <person name="Gonzalez J."/>
            <person name="Henrissat B."/>
            <person name="Kuo A."/>
            <person name="Liang C."/>
            <person name="Lipzen A."/>
            <person name="Lutzoni F."/>
            <person name="Magnuson J."/>
            <person name="Mondo S."/>
            <person name="Nolan M."/>
            <person name="Ohm R."/>
            <person name="Pangilinan J."/>
            <person name="Park H.-J."/>
            <person name="Ramirez L."/>
            <person name="Alfaro M."/>
            <person name="Sun H."/>
            <person name="Tritt A."/>
            <person name="Yoshinaga Y."/>
            <person name="Zwiers L.-H."/>
            <person name="Turgeon B."/>
            <person name="Goodwin S."/>
            <person name="Spatafora J."/>
            <person name="Crous P."/>
            <person name="Grigoriev I."/>
        </authorList>
    </citation>
    <scope>NUCLEOTIDE SEQUENCE</scope>
    <source>
        <strain evidence="2">CBS 107.79</strain>
    </source>
</reference>